<dbReference type="GO" id="GO:0042981">
    <property type="term" value="P:regulation of apoptotic process"/>
    <property type="evidence" value="ECO:0007669"/>
    <property type="project" value="InterPro"/>
</dbReference>
<evidence type="ECO:0000313" key="2">
    <source>
        <dbReference type="Proteomes" id="UP000694844"/>
    </source>
</evidence>
<dbReference type="PANTHER" id="PTHR16155">
    <property type="entry name" value="DED DOMAIN-CONTAINING PROTEIN"/>
    <property type="match status" value="1"/>
</dbReference>
<evidence type="ECO:0000313" key="4">
    <source>
        <dbReference type="RefSeq" id="XP_022303285.1"/>
    </source>
</evidence>
<dbReference type="SUPFAM" id="SSF47986">
    <property type="entry name" value="DEATH domain"/>
    <property type="match status" value="1"/>
</dbReference>
<dbReference type="GO" id="GO:0005737">
    <property type="term" value="C:cytoplasm"/>
    <property type="evidence" value="ECO:0007669"/>
    <property type="project" value="TreeGrafter"/>
</dbReference>
<evidence type="ECO:0000313" key="5">
    <source>
        <dbReference type="RefSeq" id="XP_022303286.1"/>
    </source>
</evidence>
<dbReference type="InterPro" id="IPR011029">
    <property type="entry name" value="DEATH-like_dom_sf"/>
</dbReference>
<evidence type="ECO:0000313" key="3">
    <source>
        <dbReference type="RefSeq" id="XP_022303284.1"/>
    </source>
</evidence>
<dbReference type="OrthoDB" id="6163058at2759"/>
<dbReference type="GeneID" id="111110910"/>
<dbReference type="RefSeq" id="XP_022303285.1">
    <property type="nucleotide sequence ID" value="XM_022447577.1"/>
</dbReference>
<evidence type="ECO:0000313" key="6">
    <source>
        <dbReference type="RefSeq" id="XP_022303287.1"/>
    </source>
</evidence>
<protein>
    <submittedName>
        <fullName evidence="3 4">Uncharacterized protein LOC111110910</fullName>
    </submittedName>
</protein>
<dbReference type="RefSeq" id="XP_022303287.1">
    <property type="nucleotide sequence ID" value="XM_022447579.1"/>
</dbReference>
<dbReference type="Proteomes" id="UP000694844">
    <property type="component" value="Chromosome 9"/>
</dbReference>
<dbReference type="Pfam" id="PF00619">
    <property type="entry name" value="CARD"/>
    <property type="match status" value="1"/>
</dbReference>
<dbReference type="CDD" id="cd01671">
    <property type="entry name" value="CARD"/>
    <property type="match status" value="1"/>
</dbReference>
<dbReference type="RefSeq" id="XP_022303288.1">
    <property type="nucleotide sequence ID" value="XM_022447580.1"/>
</dbReference>
<dbReference type="RefSeq" id="XP_022303286.1">
    <property type="nucleotide sequence ID" value="XM_022447578.1"/>
</dbReference>
<reference evidence="3 4" key="1">
    <citation type="submission" date="2025-04" db="UniProtKB">
        <authorList>
            <consortium name="RefSeq"/>
        </authorList>
    </citation>
    <scope>IDENTIFICATION</scope>
    <source>
        <tissue evidence="3 4">Whole sample</tissue>
    </source>
</reference>
<proteinExistence type="predicted"/>
<sequence>MDETQKFKIRKNYTILLNNLQVENFCDNLFSKLVIEFDDIQRVRAEVTDRDKAKRLIDILLTTKGSFNPFMEELKSSRNDLYEIVEKTDVEKELKEEKLDISRNLSFAIQQRFMFSFGMTVTESDAMFAIGHEYWRRGRGELPKDISYCLFEAISEVFKEGYVKRISTVQNGQTIWMYTNVELTPLEDSLSERGIEYEEIDLEESTDTGEQIQLLDLDTSKLQLMFAPHFQREGIDERYLAVFDKEKIDGRVFALEFDSSYSRRSLIDELFPEMPFGDRCKFKLIVDMIFMEHAKTRSKSTIETTPRIFNEAAKQYLSYTKGSVFKIPRFSESSDLTEPIHIFGQNSDQVDISLPKSIAMESAKFAGACLTNRRNGTIHFGVSQIVGSHEGKVVGLPIAVPDFMQIFYDEIKRCFHKDQLDIVLQCLRPPELIRVTNTPKKETRPLYVVEIDVVPMYETTHLDTFYVKDKSSKGDSVGAIYTFLKGELTVLQKDQLRKYMEEKNCIAQKRKTEEFSIQQRESQGRYASAPYHY</sequence>
<organism evidence="2 7">
    <name type="scientific">Crassostrea virginica</name>
    <name type="common">Eastern oyster</name>
    <dbReference type="NCBI Taxonomy" id="6565"/>
    <lineage>
        <taxon>Eukaryota</taxon>
        <taxon>Metazoa</taxon>
        <taxon>Spiralia</taxon>
        <taxon>Lophotrochozoa</taxon>
        <taxon>Mollusca</taxon>
        <taxon>Bivalvia</taxon>
        <taxon>Autobranchia</taxon>
        <taxon>Pteriomorphia</taxon>
        <taxon>Ostreida</taxon>
        <taxon>Ostreoidea</taxon>
        <taxon>Ostreidae</taxon>
        <taxon>Crassostrea</taxon>
    </lineage>
</organism>
<dbReference type="PANTHER" id="PTHR16155:SF19">
    <property type="entry name" value="DED DOMAIN-CONTAINING PROTEIN"/>
    <property type="match status" value="1"/>
</dbReference>
<keyword evidence="2" id="KW-1185">Reference proteome</keyword>
<dbReference type="Gene3D" id="1.10.533.10">
    <property type="entry name" value="Death Domain, Fas"/>
    <property type="match status" value="1"/>
</dbReference>
<gene>
    <name evidence="3 4 5 6 7" type="primary">LOC111110910</name>
</gene>
<dbReference type="KEGG" id="cvn:111110910"/>
<dbReference type="RefSeq" id="XP_022303284.1">
    <property type="nucleotide sequence ID" value="XM_022447576.1"/>
</dbReference>
<evidence type="ECO:0000259" key="1">
    <source>
        <dbReference type="PROSITE" id="PS50209"/>
    </source>
</evidence>
<name>A0A8B8BJ35_CRAVI</name>
<dbReference type="PROSITE" id="PS50209">
    <property type="entry name" value="CARD"/>
    <property type="match status" value="1"/>
</dbReference>
<feature type="domain" description="CARD" evidence="1">
    <location>
        <begin position="1"/>
        <end position="66"/>
    </location>
</feature>
<evidence type="ECO:0000313" key="7">
    <source>
        <dbReference type="RefSeq" id="XP_022303288.1"/>
    </source>
</evidence>
<dbReference type="AlphaFoldDB" id="A0A8B8BJ35"/>
<accession>A0A8B8BJ35</accession>
<dbReference type="InterPro" id="IPR001315">
    <property type="entry name" value="CARD"/>
</dbReference>